<protein>
    <submittedName>
        <fullName evidence="2">Uncharacterized protein</fullName>
    </submittedName>
</protein>
<keyword evidence="1" id="KW-0812">Transmembrane</keyword>
<feature type="transmembrane region" description="Helical" evidence="1">
    <location>
        <begin position="120"/>
        <end position="140"/>
    </location>
</feature>
<evidence type="ECO:0000313" key="3">
    <source>
        <dbReference type="Proteomes" id="UP000824120"/>
    </source>
</evidence>
<dbReference type="EMBL" id="JACXVP010000005">
    <property type="protein sequence ID" value="KAG5607634.1"/>
    <property type="molecule type" value="Genomic_DNA"/>
</dbReference>
<comment type="caution">
    <text evidence="2">The sequence shown here is derived from an EMBL/GenBank/DDBJ whole genome shotgun (WGS) entry which is preliminary data.</text>
</comment>
<accession>A0A9J5Z4P2</accession>
<dbReference type="AlphaFoldDB" id="A0A9J5Z4P2"/>
<evidence type="ECO:0000313" key="2">
    <source>
        <dbReference type="EMBL" id="KAG5607634.1"/>
    </source>
</evidence>
<keyword evidence="3" id="KW-1185">Reference proteome</keyword>
<sequence length="157" mass="17006">MRKEKGSIKRSWRGTKHRKAEDVPAKWATTCGMTLVNLFGLSLISNGFDRGGPYFQSLMTILTSIPKAKLGLHYITHASHRIISPKGNSSLLTDTISATSTQKVSTTCYCTAQLPQTSGICFVASLVFPGSCLSLLGMLLKVGVHGMLTKPSRVCRC</sequence>
<gene>
    <name evidence="2" type="ORF">H5410_029126</name>
</gene>
<reference evidence="2 3" key="1">
    <citation type="submission" date="2020-09" db="EMBL/GenBank/DDBJ databases">
        <title>De no assembly of potato wild relative species, Solanum commersonii.</title>
        <authorList>
            <person name="Cho K."/>
        </authorList>
    </citation>
    <scope>NUCLEOTIDE SEQUENCE [LARGE SCALE GENOMIC DNA]</scope>
    <source>
        <strain evidence="2">LZ3.2</strain>
        <tissue evidence="2">Leaf</tissue>
    </source>
</reference>
<name>A0A9J5Z4P2_SOLCO</name>
<dbReference type="Proteomes" id="UP000824120">
    <property type="component" value="Chromosome 5"/>
</dbReference>
<evidence type="ECO:0000256" key="1">
    <source>
        <dbReference type="SAM" id="Phobius"/>
    </source>
</evidence>
<keyword evidence="1" id="KW-1133">Transmembrane helix</keyword>
<organism evidence="2 3">
    <name type="scientific">Solanum commersonii</name>
    <name type="common">Commerson's wild potato</name>
    <name type="synonym">Commerson's nightshade</name>
    <dbReference type="NCBI Taxonomy" id="4109"/>
    <lineage>
        <taxon>Eukaryota</taxon>
        <taxon>Viridiplantae</taxon>
        <taxon>Streptophyta</taxon>
        <taxon>Embryophyta</taxon>
        <taxon>Tracheophyta</taxon>
        <taxon>Spermatophyta</taxon>
        <taxon>Magnoliopsida</taxon>
        <taxon>eudicotyledons</taxon>
        <taxon>Gunneridae</taxon>
        <taxon>Pentapetalae</taxon>
        <taxon>asterids</taxon>
        <taxon>lamiids</taxon>
        <taxon>Solanales</taxon>
        <taxon>Solanaceae</taxon>
        <taxon>Solanoideae</taxon>
        <taxon>Solaneae</taxon>
        <taxon>Solanum</taxon>
    </lineage>
</organism>
<keyword evidence="1" id="KW-0472">Membrane</keyword>
<proteinExistence type="predicted"/>